<proteinExistence type="predicted"/>
<keyword evidence="2" id="KW-0812">Transmembrane</keyword>
<comment type="subcellular location">
    <subcellularLocation>
        <location evidence="1">Membrane</location>
        <topology evidence="1">Multi-pass membrane protein</topology>
    </subcellularLocation>
</comment>
<keyword evidence="7" id="KW-1185">Reference proteome</keyword>
<evidence type="ECO:0000256" key="1">
    <source>
        <dbReference type="ARBA" id="ARBA00004141"/>
    </source>
</evidence>
<evidence type="ECO:0000313" key="7">
    <source>
        <dbReference type="Proteomes" id="UP000178912"/>
    </source>
</evidence>
<dbReference type="GO" id="GO:0016020">
    <property type="term" value="C:membrane"/>
    <property type="evidence" value="ECO:0007669"/>
    <property type="project" value="UniProtKB-SubCell"/>
</dbReference>
<dbReference type="OrthoDB" id="1077582at2759"/>
<dbReference type="Proteomes" id="UP000178912">
    <property type="component" value="Unassembled WGS sequence"/>
</dbReference>
<organism evidence="6 7">
    <name type="scientific">Rhynchosporium agropyri</name>
    <dbReference type="NCBI Taxonomy" id="914238"/>
    <lineage>
        <taxon>Eukaryota</taxon>
        <taxon>Fungi</taxon>
        <taxon>Dikarya</taxon>
        <taxon>Ascomycota</taxon>
        <taxon>Pezizomycotina</taxon>
        <taxon>Leotiomycetes</taxon>
        <taxon>Helotiales</taxon>
        <taxon>Ploettnerulaceae</taxon>
        <taxon>Rhynchosporium</taxon>
    </lineage>
</organism>
<accession>A0A1E1KLD2</accession>
<dbReference type="Pfam" id="PF13813">
    <property type="entry name" value="MBOAT_2"/>
    <property type="match status" value="1"/>
</dbReference>
<keyword evidence="3" id="KW-1133">Transmembrane helix</keyword>
<sequence length="397" mass="45606">MEGILDPRTWYPSPDRPVSPRPWFLPLVLLSFIVSTTLPRRSRILIAVPILLILNSQIRTYSIGDNIKDFGRGSFIFGFVLKFIDFGILTRDGEAYKLKDRKSSISNAGSISRSEEVKGIWQRFKDSAELWLFTMRGIGWSWQVGGVPERKPQSTSYFIFRTLLRILGSYLAWDICKHLMGLYPYIHSSPRGAFFSLPFSSQVILTWLHQLEAFCFINLPYQIGALLTVATGYQTPADWPPLFGDLSGGYLVSRAWGRVWHQLLRRPLGMLTPYVQRVLGTKSRSAKRTSSLICSFMMSGFVHWSGALNCPWTSSSHGMFTYFIMQAPVVRLEDCIVDWGRRQGFKSSVLLKCLGYLWTFSWISYSMRYAARYQFEHGALSVYDPFRYSIIDYLARS</sequence>
<dbReference type="EMBL" id="FJUX01000038">
    <property type="protein sequence ID" value="CZS98812.1"/>
    <property type="molecule type" value="Genomic_DNA"/>
</dbReference>
<dbReference type="AlphaFoldDB" id="A0A1E1KLD2"/>
<evidence type="ECO:0000256" key="2">
    <source>
        <dbReference type="ARBA" id="ARBA00022692"/>
    </source>
</evidence>
<dbReference type="InterPro" id="IPR032805">
    <property type="entry name" value="Wax_synthase_dom"/>
</dbReference>
<evidence type="ECO:0000259" key="5">
    <source>
        <dbReference type="Pfam" id="PF13813"/>
    </source>
</evidence>
<evidence type="ECO:0000256" key="3">
    <source>
        <dbReference type="ARBA" id="ARBA00022989"/>
    </source>
</evidence>
<gene>
    <name evidence="6" type="ORF">RAG0_07368</name>
</gene>
<protein>
    <recommendedName>
        <fullName evidence="5">Wax synthase domain-containing protein</fullName>
    </recommendedName>
</protein>
<evidence type="ECO:0000256" key="4">
    <source>
        <dbReference type="ARBA" id="ARBA00023136"/>
    </source>
</evidence>
<feature type="domain" description="Wax synthase" evidence="5">
    <location>
        <begin position="239"/>
        <end position="323"/>
    </location>
</feature>
<keyword evidence="4" id="KW-0472">Membrane</keyword>
<reference evidence="7" key="1">
    <citation type="submission" date="2016-03" db="EMBL/GenBank/DDBJ databases">
        <authorList>
            <person name="Guldener U."/>
        </authorList>
    </citation>
    <scope>NUCLEOTIDE SEQUENCE [LARGE SCALE GENOMIC DNA]</scope>
    <source>
        <strain evidence="7">04CH-RAC-A.6.1</strain>
    </source>
</reference>
<evidence type="ECO:0000313" key="6">
    <source>
        <dbReference type="EMBL" id="CZS98812.1"/>
    </source>
</evidence>
<name>A0A1E1KLD2_9HELO</name>